<dbReference type="GO" id="GO:0000981">
    <property type="term" value="F:DNA-binding transcription factor activity, RNA polymerase II-specific"/>
    <property type="evidence" value="ECO:0007669"/>
    <property type="project" value="TreeGrafter"/>
</dbReference>
<evidence type="ECO:0000313" key="9">
    <source>
        <dbReference type="Proteomes" id="UP001187192"/>
    </source>
</evidence>
<comment type="subcellular location">
    <subcellularLocation>
        <location evidence="1">Nucleus</location>
    </subcellularLocation>
</comment>
<dbReference type="PROSITE" id="PS50066">
    <property type="entry name" value="MADS_BOX_2"/>
    <property type="match status" value="1"/>
</dbReference>
<dbReference type="Proteomes" id="UP001187192">
    <property type="component" value="Unassembled WGS sequence"/>
</dbReference>
<dbReference type="EMBL" id="BTGU01000016">
    <property type="protein sequence ID" value="GMN43302.1"/>
    <property type="molecule type" value="Genomic_DNA"/>
</dbReference>
<dbReference type="GO" id="GO:0005634">
    <property type="term" value="C:nucleus"/>
    <property type="evidence" value="ECO:0007669"/>
    <property type="project" value="UniProtKB-SubCell"/>
</dbReference>
<accession>A0AA88D6C2</accession>
<dbReference type="AlphaFoldDB" id="A0AA88D6C2"/>
<dbReference type="SUPFAM" id="SSF55455">
    <property type="entry name" value="SRF-like"/>
    <property type="match status" value="1"/>
</dbReference>
<feature type="region of interest" description="Disordered" evidence="6">
    <location>
        <begin position="87"/>
        <end position="117"/>
    </location>
</feature>
<dbReference type="InterPro" id="IPR036879">
    <property type="entry name" value="TF_MADSbox_sf"/>
</dbReference>
<dbReference type="Pfam" id="PF00319">
    <property type="entry name" value="SRF-TF"/>
    <property type="match status" value="1"/>
</dbReference>
<comment type="caution">
    <text evidence="8">The sequence shown here is derived from an EMBL/GenBank/DDBJ whole genome shotgun (WGS) entry which is preliminary data.</text>
</comment>
<dbReference type="PANTHER" id="PTHR11945">
    <property type="entry name" value="MADS BOX PROTEIN"/>
    <property type="match status" value="1"/>
</dbReference>
<proteinExistence type="predicted"/>
<reference evidence="8" key="1">
    <citation type="submission" date="2023-07" db="EMBL/GenBank/DDBJ databases">
        <title>draft genome sequence of fig (Ficus carica).</title>
        <authorList>
            <person name="Takahashi T."/>
            <person name="Nishimura K."/>
        </authorList>
    </citation>
    <scope>NUCLEOTIDE SEQUENCE</scope>
</reference>
<evidence type="ECO:0000256" key="1">
    <source>
        <dbReference type="ARBA" id="ARBA00004123"/>
    </source>
</evidence>
<protein>
    <recommendedName>
        <fullName evidence="7">MADS-box domain-containing protein</fullName>
    </recommendedName>
</protein>
<dbReference type="PRINTS" id="PR00404">
    <property type="entry name" value="MADSDOMAIN"/>
</dbReference>
<evidence type="ECO:0000256" key="3">
    <source>
        <dbReference type="ARBA" id="ARBA00023125"/>
    </source>
</evidence>
<dbReference type="Gene3D" id="3.40.1810.10">
    <property type="entry name" value="Transcription factor, MADS-box"/>
    <property type="match status" value="1"/>
</dbReference>
<gene>
    <name evidence="8" type="ORF">TIFTF001_012503</name>
</gene>
<feature type="domain" description="MADS-box" evidence="7">
    <location>
        <begin position="11"/>
        <end position="71"/>
    </location>
</feature>
<feature type="compositionally biased region" description="Polar residues" evidence="6">
    <location>
        <begin position="89"/>
        <end position="101"/>
    </location>
</feature>
<evidence type="ECO:0000256" key="4">
    <source>
        <dbReference type="ARBA" id="ARBA00023163"/>
    </source>
</evidence>
<keyword evidence="9" id="KW-1185">Reference proteome</keyword>
<evidence type="ECO:0000256" key="2">
    <source>
        <dbReference type="ARBA" id="ARBA00023015"/>
    </source>
</evidence>
<dbReference type="InterPro" id="IPR002100">
    <property type="entry name" value="TF_MADSbox"/>
</dbReference>
<sequence>MAGDLGNKQTRGKQKIAMKMIEEEDNCLITFSKRRDGIFKKASEIVALCGPEVGVIIFSPSGKPFSFGQPSPDVVMDKLMTNKHKAPVDTTTNNIANNKNHPWTEFLPTSGYGNGKQ</sequence>
<keyword evidence="4" id="KW-0804">Transcription</keyword>
<keyword evidence="2" id="KW-0805">Transcription regulation</keyword>
<evidence type="ECO:0000259" key="7">
    <source>
        <dbReference type="PROSITE" id="PS50066"/>
    </source>
</evidence>
<evidence type="ECO:0000256" key="6">
    <source>
        <dbReference type="SAM" id="MobiDB-lite"/>
    </source>
</evidence>
<dbReference type="GO" id="GO:0000978">
    <property type="term" value="F:RNA polymerase II cis-regulatory region sequence-specific DNA binding"/>
    <property type="evidence" value="ECO:0007669"/>
    <property type="project" value="TreeGrafter"/>
</dbReference>
<evidence type="ECO:0000256" key="5">
    <source>
        <dbReference type="ARBA" id="ARBA00023242"/>
    </source>
</evidence>
<organism evidence="8 9">
    <name type="scientific">Ficus carica</name>
    <name type="common">Common fig</name>
    <dbReference type="NCBI Taxonomy" id="3494"/>
    <lineage>
        <taxon>Eukaryota</taxon>
        <taxon>Viridiplantae</taxon>
        <taxon>Streptophyta</taxon>
        <taxon>Embryophyta</taxon>
        <taxon>Tracheophyta</taxon>
        <taxon>Spermatophyta</taxon>
        <taxon>Magnoliopsida</taxon>
        <taxon>eudicotyledons</taxon>
        <taxon>Gunneridae</taxon>
        <taxon>Pentapetalae</taxon>
        <taxon>rosids</taxon>
        <taxon>fabids</taxon>
        <taxon>Rosales</taxon>
        <taxon>Moraceae</taxon>
        <taxon>Ficeae</taxon>
        <taxon>Ficus</taxon>
    </lineage>
</organism>
<name>A0AA88D6C2_FICCA</name>
<dbReference type="PANTHER" id="PTHR11945:SF725">
    <property type="entry name" value="AGAMOUS-LIKE 58-RELATED"/>
    <property type="match status" value="1"/>
</dbReference>
<dbReference type="SMART" id="SM00432">
    <property type="entry name" value="MADS"/>
    <property type="match status" value="1"/>
</dbReference>
<keyword evidence="5" id="KW-0539">Nucleus</keyword>
<keyword evidence="3" id="KW-0238">DNA-binding</keyword>
<dbReference type="GO" id="GO:0046983">
    <property type="term" value="F:protein dimerization activity"/>
    <property type="evidence" value="ECO:0007669"/>
    <property type="project" value="InterPro"/>
</dbReference>
<evidence type="ECO:0000313" key="8">
    <source>
        <dbReference type="EMBL" id="GMN43302.1"/>
    </source>
</evidence>